<sequence>MTVRSAWLLTAPGGQTREDTRQAPLGTMVPEGELTSRDGVIAGGTPLKATGLSAMSVQIGTGRALVQGTLSQGAYPIAVTAPEVVSVGDGHAQFTRVDSIVLRVYDGLYDTSGQTLARIEVIVGEANSAPSAPPLPPATLRLWDVVVPAGASAGSGGITWASALIDRRRYTTSHGGITPPGGPQSTPGAYVGQYRDNGRVLERWDGTAWRDAAERHYASAFKSAKYNLTARQYTTVVWDGTDAATDAAMWSPSAPTRLVAPVTGLYVAYAHQIWPSGATNARVRILINGTGDMQVSYIATSSGGQGNAAARPVVLRANDYIEMSIYTDSALTGIDGSYSKAALTWQGPA</sequence>
<proteinExistence type="predicted"/>
<evidence type="ECO:0000313" key="2">
    <source>
        <dbReference type="EMBL" id="WTU42641.1"/>
    </source>
</evidence>
<accession>A0AAU2H6Y5</accession>
<organism evidence="2">
    <name type="scientific">Streptomyces sp. NBC_00060</name>
    <dbReference type="NCBI Taxonomy" id="2975636"/>
    <lineage>
        <taxon>Bacteria</taxon>
        <taxon>Bacillati</taxon>
        <taxon>Actinomycetota</taxon>
        <taxon>Actinomycetes</taxon>
        <taxon>Kitasatosporales</taxon>
        <taxon>Streptomycetaceae</taxon>
        <taxon>Streptomyces</taxon>
    </lineage>
</organism>
<dbReference type="AlphaFoldDB" id="A0AAU2H6Y5"/>
<gene>
    <name evidence="2" type="ORF">OHV25_25230</name>
</gene>
<protein>
    <submittedName>
        <fullName evidence="2">Uncharacterized protein</fullName>
    </submittedName>
</protein>
<dbReference type="EMBL" id="CP108253">
    <property type="protein sequence ID" value="WTU42641.1"/>
    <property type="molecule type" value="Genomic_DNA"/>
</dbReference>
<feature type="region of interest" description="Disordered" evidence="1">
    <location>
        <begin position="9"/>
        <end position="31"/>
    </location>
</feature>
<name>A0AAU2H6Y5_9ACTN</name>
<reference evidence="2" key="1">
    <citation type="submission" date="2022-10" db="EMBL/GenBank/DDBJ databases">
        <title>The complete genomes of actinobacterial strains from the NBC collection.</title>
        <authorList>
            <person name="Joergensen T.S."/>
            <person name="Alvarez Arevalo M."/>
            <person name="Sterndorff E.B."/>
            <person name="Faurdal D."/>
            <person name="Vuksanovic O."/>
            <person name="Mourched A.-S."/>
            <person name="Charusanti P."/>
            <person name="Shaw S."/>
            <person name="Blin K."/>
            <person name="Weber T."/>
        </authorList>
    </citation>
    <scope>NUCLEOTIDE SEQUENCE</scope>
    <source>
        <strain evidence="2">NBC_00060</strain>
    </source>
</reference>
<evidence type="ECO:0000256" key="1">
    <source>
        <dbReference type="SAM" id="MobiDB-lite"/>
    </source>
</evidence>